<evidence type="ECO:0000313" key="3">
    <source>
        <dbReference type="EMBL" id="BAS01135.1"/>
    </source>
</evidence>
<evidence type="ECO:0000313" key="5">
    <source>
        <dbReference type="Proteomes" id="UP000065734"/>
    </source>
</evidence>
<dbReference type="RefSeq" id="WP_055036861.1">
    <property type="nucleotide sequence ID" value="NZ_AP014854.2"/>
</dbReference>
<evidence type="ECO:0000256" key="2">
    <source>
        <dbReference type="ARBA" id="ARBA00022649"/>
    </source>
</evidence>
<dbReference type="EMBL" id="LN907867">
    <property type="protein sequence ID" value="CUU41667.1"/>
    <property type="molecule type" value="Genomic_DNA"/>
</dbReference>
<keyword evidence="5" id="KW-1185">Reference proteome</keyword>
<dbReference type="EC" id="3.1.-.-" evidence="4"/>
<evidence type="ECO:0000256" key="1">
    <source>
        <dbReference type="ARBA" id="ARBA00006226"/>
    </source>
</evidence>
<dbReference type="PATRIC" id="fig|1079.6.peg.1263"/>
<dbReference type="KEGG" id="bvr:BVIR_1217"/>
<evidence type="ECO:0000313" key="4">
    <source>
        <dbReference type="EMBL" id="CUU41667.1"/>
    </source>
</evidence>
<gene>
    <name evidence="4" type="primary">relE</name>
    <name evidence="3" type="ORF">BV133_3541</name>
    <name evidence="4" type="ORF">BVIRIDIS_06600</name>
</gene>
<organism evidence="4 5">
    <name type="scientific">Blastochloris viridis</name>
    <name type="common">Rhodopseudomonas viridis</name>
    <dbReference type="NCBI Taxonomy" id="1079"/>
    <lineage>
        <taxon>Bacteria</taxon>
        <taxon>Pseudomonadati</taxon>
        <taxon>Pseudomonadota</taxon>
        <taxon>Alphaproteobacteria</taxon>
        <taxon>Hyphomicrobiales</taxon>
        <taxon>Blastochloridaceae</taxon>
        <taxon>Blastochloris</taxon>
    </lineage>
</organism>
<keyword evidence="4" id="KW-0378">Hydrolase</keyword>
<dbReference type="InterPro" id="IPR007712">
    <property type="entry name" value="RelE/ParE_toxin"/>
</dbReference>
<dbReference type="Pfam" id="PF05016">
    <property type="entry name" value="ParE_toxin"/>
    <property type="match status" value="1"/>
</dbReference>
<dbReference type="PANTHER" id="PTHR35601">
    <property type="entry name" value="TOXIN RELE"/>
    <property type="match status" value="1"/>
</dbReference>
<dbReference type="InterPro" id="IPR035093">
    <property type="entry name" value="RelE/ParE_toxin_dom_sf"/>
</dbReference>
<reference evidence="5" key="3">
    <citation type="journal article" date="2016" name="Genome Announc.">
        <title>Revised genome sequence of the purple photosynthetic bacterium Blastochloris viridis.</title>
        <authorList>
            <person name="Liu L.N."/>
            <person name="Faulkner M."/>
            <person name="Liu X."/>
            <person name="Huang F."/>
            <person name="Darby A.C."/>
            <person name="Hall N."/>
        </authorList>
    </citation>
    <scope>NUCLEOTIDE SEQUENCE [LARGE SCALE GENOMIC DNA]</scope>
    <source>
        <strain evidence="5">ATCC 19567 / DSM 133 / F</strain>
    </source>
</reference>
<name>A0A0H5BJ02_BLAVI</name>
<dbReference type="NCBIfam" id="TIGR02385">
    <property type="entry name" value="RelE_StbE"/>
    <property type="match status" value="1"/>
</dbReference>
<protein>
    <submittedName>
        <fullName evidence="3">RelE/StbE replicon stabilization toxin</fullName>
    </submittedName>
    <submittedName>
        <fullName evidence="4">mRNA interferase RelE</fullName>
        <ecNumber evidence="4">3.1.-.-</ecNumber>
    </submittedName>
</protein>
<proteinExistence type="inferred from homology"/>
<accession>A0A0H5BJ02</accession>
<dbReference type="STRING" id="1079.BVIR_1217"/>
<reference evidence="3" key="1">
    <citation type="journal article" date="2015" name="Genome Announc.">
        <title>Complete Genome Sequence of the Bacteriochlorophyll b-Producing Photosynthetic Bacterium Blastochloris viridis.</title>
        <authorList>
            <person name="Tsukatani Y."/>
            <person name="Hirose Y."/>
            <person name="Harada J."/>
            <person name="Misawa N."/>
            <person name="Mori K."/>
            <person name="Inoue K."/>
            <person name="Tamiaki H."/>
        </authorList>
    </citation>
    <scope>NUCLEOTIDE SEQUENCE [LARGE SCALE GENOMIC DNA]</scope>
    <source>
        <strain evidence="3">DSM 133</strain>
    </source>
</reference>
<keyword evidence="2" id="KW-1277">Toxin-antitoxin system</keyword>
<dbReference type="OrthoDB" id="9801234at2"/>
<dbReference type="EMBL" id="AP014854">
    <property type="protein sequence ID" value="BAS01135.1"/>
    <property type="molecule type" value="Genomic_DNA"/>
</dbReference>
<dbReference type="AlphaFoldDB" id="A0A0H5BJ02"/>
<comment type="similarity">
    <text evidence="1">Belongs to the RelE toxin family.</text>
</comment>
<dbReference type="SUPFAM" id="SSF143011">
    <property type="entry name" value="RelE-like"/>
    <property type="match status" value="1"/>
</dbReference>
<dbReference type="Proteomes" id="UP000065734">
    <property type="component" value="Chromosome I"/>
</dbReference>
<dbReference type="PANTHER" id="PTHR35601:SF1">
    <property type="entry name" value="TOXIN RELE"/>
    <property type="match status" value="1"/>
</dbReference>
<dbReference type="Gene3D" id="3.30.2310.20">
    <property type="entry name" value="RelE-like"/>
    <property type="match status" value="1"/>
</dbReference>
<sequence length="96" mass="11310">MSYELAFLDEALKEWRKLDSTMRDQFKAKLAERLENPNIPSARLHGAKERYKIKLRSAGYRLVYEVRDLELLVLVVAVGKRERNEIYKTAARRKAD</sequence>
<dbReference type="GO" id="GO:0016787">
    <property type="term" value="F:hydrolase activity"/>
    <property type="evidence" value="ECO:0007669"/>
    <property type="project" value="UniProtKB-KW"/>
</dbReference>
<reference evidence="4" key="2">
    <citation type="submission" date="2015-11" db="EMBL/GenBank/DDBJ databases">
        <authorList>
            <person name="Zhang Y."/>
            <person name="Guo Z."/>
        </authorList>
    </citation>
    <scope>NUCLEOTIDE SEQUENCE</scope>
    <source>
        <strain evidence="4">1</strain>
    </source>
</reference>